<dbReference type="EMBL" id="MDYN01000017">
    <property type="protein sequence ID" value="OQD83341.1"/>
    <property type="molecule type" value="Genomic_DNA"/>
</dbReference>
<keyword evidence="4" id="KW-0539">Nucleus</keyword>
<keyword evidence="2" id="KW-0805">Transcription regulation</keyword>
<dbReference type="Pfam" id="PF04082">
    <property type="entry name" value="Fungal_trans"/>
    <property type="match status" value="1"/>
</dbReference>
<evidence type="ECO:0000313" key="7">
    <source>
        <dbReference type="EMBL" id="OQD83341.1"/>
    </source>
</evidence>
<keyword evidence="3" id="KW-0804">Transcription</keyword>
<proteinExistence type="predicted"/>
<comment type="caution">
    <text evidence="7">The sequence shown here is derived from an EMBL/GenBank/DDBJ whole genome shotgun (WGS) entry which is preliminary data.</text>
</comment>
<evidence type="ECO:0000256" key="2">
    <source>
        <dbReference type="ARBA" id="ARBA00023015"/>
    </source>
</evidence>
<dbReference type="GO" id="GO:0008270">
    <property type="term" value="F:zinc ion binding"/>
    <property type="evidence" value="ECO:0007669"/>
    <property type="project" value="InterPro"/>
</dbReference>
<dbReference type="PANTHER" id="PTHR31001">
    <property type="entry name" value="UNCHARACTERIZED TRANSCRIPTIONAL REGULATORY PROTEIN"/>
    <property type="match status" value="1"/>
</dbReference>
<dbReference type="STRING" id="416450.A0A1V6Q268"/>
<accession>A0A1V6Q268</accession>
<evidence type="ECO:0000259" key="6">
    <source>
        <dbReference type="SMART" id="SM00906"/>
    </source>
</evidence>
<dbReference type="AlphaFoldDB" id="A0A1V6Q268"/>
<feature type="domain" description="Xylanolytic transcriptional activator regulatory" evidence="6">
    <location>
        <begin position="291"/>
        <end position="364"/>
    </location>
</feature>
<dbReference type="Proteomes" id="UP000191672">
    <property type="component" value="Unassembled WGS sequence"/>
</dbReference>
<name>A0A1V6Q268_9EURO</name>
<dbReference type="GO" id="GO:0003677">
    <property type="term" value="F:DNA binding"/>
    <property type="evidence" value="ECO:0007669"/>
    <property type="project" value="InterPro"/>
</dbReference>
<feature type="compositionally biased region" description="Polar residues" evidence="5">
    <location>
        <begin position="79"/>
        <end position="94"/>
    </location>
</feature>
<evidence type="ECO:0000313" key="8">
    <source>
        <dbReference type="Proteomes" id="UP000191672"/>
    </source>
</evidence>
<evidence type="ECO:0000256" key="5">
    <source>
        <dbReference type="SAM" id="MobiDB-lite"/>
    </source>
</evidence>
<dbReference type="GO" id="GO:0005634">
    <property type="term" value="C:nucleus"/>
    <property type="evidence" value="ECO:0007669"/>
    <property type="project" value="UniProtKB-SubCell"/>
</dbReference>
<gene>
    <name evidence="7" type="ORF">PENANT_c017G05026</name>
</gene>
<dbReference type="InterPro" id="IPR050613">
    <property type="entry name" value="Sec_Metabolite_Reg"/>
</dbReference>
<evidence type="ECO:0000256" key="1">
    <source>
        <dbReference type="ARBA" id="ARBA00004123"/>
    </source>
</evidence>
<evidence type="ECO:0000256" key="4">
    <source>
        <dbReference type="ARBA" id="ARBA00023242"/>
    </source>
</evidence>
<dbReference type="InterPro" id="IPR007219">
    <property type="entry name" value="XnlR_reg_dom"/>
</dbReference>
<dbReference type="GO" id="GO:0006351">
    <property type="term" value="P:DNA-templated transcription"/>
    <property type="evidence" value="ECO:0007669"/>
    <property type="project" value="InterPro"/>
</dbReference>
<protein>
    <recommendedName>
        <fullName evidence="6">Xylanolytic transcriptional activator regulatory domain-containing protein</fullName>
    </recommendedName>
</protein>
<comment type="subcellular location">
    <subcellularLocation>
        <location evidence="1">Nucleus</location>
    </subcellularLocation>
</comment>
<evidence type="ECO:0000256" key="3">
    <source>
        <dbReference type="ARBA" id="ARBA00023163"/>
    </source>
</evidence>
<organism evidence="7 8">
    <name type="scientific">Penicillium antarcticum</name>
    <dbReference type="NCBI Taxonomy" id="416450"/>
    <lineage>
        <taxon>Eukaryota</taxon>
        <taxon>Fungi</taxon>
        <taxon>Dikarya</taxon>
        <taxon>Ascomycota</taxon>
        <taxon>Pezizomycotina</taxon>
        <taxon>Eurotiomycetes</taxon>
        <taxon>Eurotiomycetidae</taxon>
        <taxon>Eurotiales</taxon>
        <taxon>Aspergillaceae</taxon>
        <taxon>Penicillium</taxon>
    </lineage>
</organism>
<reference evidence="8" key="1">
    <citation type="journal article" date="2017" name="Nat. Microbiol.">
        <title>Global analysis of biosynthetic gene clusters reveals vast potential of secondary metabolite production in Penicillium species.</title>
        <authorList>
            <person name="Nielsen J.C."/>
            <person name="Grijseels S."/>
            <person name="Prigent S."/>
            <person name="Ji B."/>
            <person name="Dainat J."/>
            <person name="Nielsen K.F."/>
            <person name="Frisvad J.C."/>
            <person name="Workman M."/>
            <person name="Nielsen J."/>
        </authorList>
    </citation>
    <scope>NUCLEOTIDE SEQUENCE [LARGE SCALE GENOMIC DNA]</scope>
    <source>
        <strain evidence="8">IBT 31811</strain>
    </source>
</reference>
<feature type="region of interest" description="Disordered" evidence="5">
    <location>
        <begin position="48"/>
        <end position="105"/>
    </location>
</feature>
<dbReference type="CDD" id="cd12148">
    <property type="entry name" value="fungal_TF_MHR"/>
    <property type="match status" value="1"/>
</dbReference>
<sequence length="678" mass="75880">MSLAVLLQGPCCSDGDGWPRPLEPERRFAIKTTHIEFMCADVECIYRAPPPPRRRKREETGSVSQGRGKSLRRMEPGSGSATPNRGQMGQASTNHTKKSGSGRMIMKDGNSVYLDTNLWTSVSNELPDAADVLGDVSDSAADDSAQDVDGDSILLLTSTTRENLTGLHPSPLHIFKLWQAFLENVNPLTKIVHAPTVQQQILEAMSDLPNINKDLEALMFSIYCIALVSLQAADVEKSFGESKKALLLKCRRGAQLGFKNASLLRTSSSMVLQAFMLYLLCMRSFSDPHTIWTLCGIATRIAQRIGIHRDGSSHGISVFDTEIRRRIWFQLMIIDATSAQFCGVASTPLPGAIDVQPPMNANDSDLDPRMTEPAYEKEGATEMIFCLARSAFGKWLHRWSKEAEGTNTSPWYFLTASSLTLNEKDRAIDELEAHMKDKFFRHCDTSIPLHIATSMMASSAIHYTRLMAHHPRQYPDPTRIPQSEKDIIFEHALKMTEHADYAQTCSAVQKYSWHMVNHIPWDAIVLLLSDMRHRRNHEEKSKVWHLIGNVYSRNLQESKGIQTPLHRAIQTLIVKAWRAYIDECNQHHRTPTPCPTIVATLLASAKGTGTYESQSQPLEEIGVVENGASQDQPEHDFPTARFDPADGFEFLLGDSPIDWNEWDTLLNQFPASLPDDAT</sequence>
<dbReference type="PANTHER" id="PTHR31001:SF85">
    <property type="entry name" value="ZN(II)2CYS6 TRANSCRIPTION FACTOR (EUROFUNG)"/>
    <property type="match status" value="1"/>
</dbReference>
<dbReference type="SMART" id="SM00906">
    <property type="entry name" value="Fungal_trans"/>
    <property type="match status" value="1"/>
</dbReference>
<keyword evidence="8" id="KW-1185">Reference proteome</keyword>